<dbReference type="PANTHER" id="PTHR33406">
    <property type="entry name" value="MEMBRANE PROTEIN MJ1562-RELATED"/>
    <property type="match status" value="1"/>
</dbReference>
<dbReference type="EMBL" id="QGGL01000004">
    <property type="protein sequence ID" value="PWK14879.1"/>
    <property type="molecule type" value="Genomic_DNA"/>
</dbReference>
<feature type="transmembrane region" description="Helical" evidence="7">
    <location>
        <begin position="295"/>
        <end position="315"/>
    </location>
</feature>
<dbReference type="Proteomes" id="UP000245634">
    <property type="component" value="Unassembled WGS sequence"/>
</dbReference>
<evidence type="ECO:0000256" key="6">
    <source>
        <dbReference type="ARBA" id="ARBA00023136"/>
    </source>
</evidence>
<gene>
    <name evidence="9" type="ORF">C7459_10481</name>
</gene>
<feature type="transmembrane region" description="Helical" evidence="7">
    <location>
        <begin position="249"/>
        <end position="268"/>
    </location>
</feature>
<reference evidence="9 10" key="1">
    <citation type="submission" date="2018-05" db="EMBL/GenBank/DDBJ databases">
        <title>Genomic Encyclopedia of Type Strains, Phase IV (KMG-IV): sequencing the most valuable type-strain genomes for metagenomic binning, comparative biology and taxonomic classification.</title>
        <authorList>
            <person name="Goeker M."/>
        </authorList>
    </citation>
    <scope>NUCLEOTIDE SEQUENCE [LARGE SCALE GENOMIC DNA]</scope>
    <source>
        <strain evidence="9 10">DSM 18773</strain>
    </source>
</reference>
<sequence length="733" mass="79797">MYALLEAVTSFASSKRGSKLIIGLWVAVVLVLSVFAPASKEFAVNSNASDLPSDLPSEVSRMALERHFPVSSGLPALLVFHDQAALTAVETQQVQQISQWLAASPPEGVAQSTPLHSMPPAAWGTFFSEDRTTLMLPILLEKGLDSHQVHEVVKKLDESAKLMAIGSMQVHLTGPAGIASDAISVFAKADFVLMLTTIILILVLLIVLYRSPLLAVVPLVIAGILYQSADRLLGISAQNNWFVVESQATSIMMILLFAVLTDYCLFVFSRYREELRTTESQYEAMRNAMKHMGEPIFFSSSIILVSVITLSVAFFKPYQHFAPVFGVALLVVVLGGLTLIPALFALIGRKAFWPFIPQVGEAVREKAGLWDKMGALVIRKPRVIAATLSVILLGVALFAGNIHFSFNLMKSLPADMPSRAGFEVLEQHFPKGSLAPATVVLQSSQPLQADASFQTALGSLEQALGHLSGVQNVSITTPAAALSEDQQAARFQLVLVDDPYDPAAMHTVETIREQATQLLQDSGFDPATVSLHIAGQTATQVDTRDVSAHDTKLVLTIVIMLITILLVFQSRALIAPLYMIGTILLTYATALGFSWLIFHNVLGYEAFSYRIPLYTFVFLVALGIDYNILLFSRVREEAAIRPLPEAIRRAVSLTGKTISSAGLILVATFAVLMTQPLQELMLFGFVVGMGVLIDTFLVRGLLMPALLVLLGQWNWWPGRKQNNERAGGTFHGN</sequence>
<feature type="transmembrane region" description="Helical" evidence="7">
    <location>
        <begin position="213"/>
        <end position="229"/>
    </location>
</feature>
<evidence type="ECO:0000256" key="2">
    <source>
        <dbReference type="ARBA" id="ARBA00010157"/>
    </source>
</evidence>
<dbReference type="AlphaFoldDB" id="A0A316DBZ5"/>
<keyword evidence="6 7" id="KW-0472">Membrane</keyword>
<feature type="transmembrane region" description="Helical" evidence="7">
    <location>
        <begin position="680"/>
        <end position="710"/>
    </location>
</feature>
<dbReference type="SUPFAM" id="SSF82866">
    <property type="entry name" value="Multidrug efflux transporter AcrB transmembrane domain"/>
    <property type="match status" value="2"/>
</dbReference>
<dbReference type="OrthoDB" id="2365435at2"/>
<organism evidence="9 10">
    <name type="scientific">Tumebacillus permanentifrigoris</name>
    <dbReference type="NCBI Taxonomy" id="378543"/>
    <lineage>
        <taxon>Bacteria</taxon>
        <taxon>Bacillati</taxon>
        <taxon>Bacillota</taxon>
        <taxon>Bacilli</taxon>
        <taxon>Bacillales</taxon>
        <taxon>Alicyclobacillaceae</taxon>
        <taxon>Tumebacillus</taxon>
    </lineage>
</organism>
<comment type="caution">
    <text evidence="9">The sequence shown here is derived from an EMBL/GenBank/DDBJ whole genome shotgun (WGS) entry which is preliminary data.</text>
</comment>
<keyword evidence="3" id="KW-1003">Cell membrane</keyword>
<protein>
    <submittedName>
        <fullName evidence="9">RND superfamily putative drug exporter</fullName>
    </submittedName>
</protein>
<dbReference type="Gene3D" id="1.20.1640.10">
    <property type="entry name" value="Multidrug efflux transporter AcrB transmembrane domain"/>
    <property type="match status" value="2"/>
</dbReference>
<comment type="similarity">
    <text evidence="2">Belongs to the resistance-nodulation-cell division (RND) (TC 2.A.6) family. MmpL subfamily.</text>
</comment>
<dbReference type="PANTHER" id="PTHR33406:SF6">
    <property type="entry name" value="MEMBRANE PROTEIN YDGH-RELATED"/>
    <property type="match status" value="1"/>
</dbReference>
<feature type="domain" description="SSD" evidence="8">
    <location>
        <begin position="602"/>
        <end position="708"/>
    </location>
</feature>
<evidence type="ECO:0000256" key="7">
    <source>
        <dbReference type="SAM" id="Phobius"/>
    </source>
</evidence>
<evidence type="ECO:0000313" key="10">
    <source>
        <dbReference type="Proteomes" id="UP000245634"/>
    </source>
</evidence>
<feature type="transmembrane region" description="Helical" evidence="7">
    <location>
        <begin position="20"/>
        <end position="38"/>
    </location>
</feature>
<feature type="transmembrane region" description="Helical" evidence="7">
    <location>
        <begin position="611"/>
        <end position="632"/>
    </location>
</feature>
<feature type="transmembrane region" description="Helical" evidence="7">
    <location>
        <begin position="577"/>
        <end position="599"/>
    </location>
</feature>
<evidence type="ECO:0000313" key="9">
    <source>
        <dbReference type="EMBL" id="PWK14879.1"/>
    </source>
</evidence>
<evidence type="ECO:0000256" key="4">
    <source>
        <dbReference type="ARBA" id="ARBA00022692"/>
    </source>
</evidence>
<dbReference type="InterPro" id="IPR000731">
    <property type="entry name" value="SSD"/>
</dbReference>
<evidence type="ECO:0000256" key="5">
    <source>
        <dbReference type="ARBA" id="ARBA00022989"/>
    </source>
</evidence>
<proteinExistence type="inferred from homology"/>
<feature type="transmembrane region" description="Helical" evidence="7">
    <location>
        <begin position="553"/>
        <end position="570"/>
    </location>
</feature>
<dbReference type="PROSITE" id="PS50156">
    <property type="entry name" value="SSD"/>
    <property type="match status" value="1"/>
</dbReference>
<accession>A0A316DBZ5</accession>
<dbReference type="RefSeq" id="WP_109687242.1">
    <property type="nucleotide sequence ID" value="NZ_QGGL01000004.1"/>
</dbReference>
<evidence type="ECO:0000256" key="1">
    <source>
        <dbReference type="ARBA" id="ARBA00004651"/>
    </source>
</evidence>
<keyword evidence="4 7" id="KW-0812">Transmembrane</keyword>
<dbReference type="InterPro" id="IPR050545">
    <property type="entry name" value="Mycobact_MmpL"/>
</dbReference>
<feature type="transmembrane region" description="Helical" evidence="7">
    <location>
        <begin position="191"/>
        <end position="208"/>
    </location>
</feature>
<dbReference type="GO" id="GO:0005886">
    <property type="term" value="C:plasma membrane"/>
    <property type="evidence" value="ECO:0007669"/>
    <property type="project" value="UniProtKB-SubCell"/>
</dbReference>
<evidence type="ECO:0000259" key="8">
    <source>
        <dbReference type="PROSITE" id="PS50156"/>
    </source>
</evidence>
<dbReference type="InterPro" id="IPR004869">
    <property type="entry name" value="MMPL_dom"/>
</dbReference>
<dbReference type="Pfam" id="PF03176">
    <property type="entry name" value="MMPL"/>
    <property type="match status" value="2"/>
</dbReference>
<feature type="transmembrane region" description="Helical" evidence="7">
    <location>
        <begin position="653"/>
        <end position="674"/>
    </location>
</feature>
<comment type="subcellular location">
    <subcellularLocation>
        <location evidence="1">Cell membrane</location>
        <topology evidence="1">Multi-pass membrane protein</topology>
    </subcellularLocation>
</comment>
<feature type="transmembrane region" description="Helical" evidence="7">
    <location>
        <begin position="383"/>
        <end position="406"/>
    </location>
</feature>
<evidence type="ECO:0000256" key="3">
    <source>
        <dbReference type="ARBA" id="ARBA00022475"/>
    </source>
</evidence>
<feature type="transmembrane region" description="Helical" evidence="7">
    <location>
        <begin position="321"/>
        <end position="347"/>
    </location>
</feature>
<keyword evidence="5 7" id="KW-1133">Transmembrane helix</keyword>
<keyword evidence="10" id="KW-1185">Reference proteome</keyword>
<name>A0A316DBZ5_9BACL</name>